<organism evidence="2 3">
    <name type="scientific">Aspergillus pseudoviridinutans</name>
    <dbReference type="NCBI Taxonomy" id="1517512"/>
    <lineage>
        <taxon>Eukaryota</taxon>
        <taxon>Fungi</taxon>
        <taxon>Dikarya</taxon>
        <taxon>Ascomycota</taxon>
        <taxon>Pezizomycotina</taxon>
        <taxon>Eurotiomycetes</taxon>
        <taxon>Eurotiomycetidae</taxon>
        <taxon>Eurotiales</taxon>
        <taxon>Aspergillaceae</taxon>
        <taxon>Aspergillus</taxon>
        <taxon>Aspergillus subgen. Fumigati</taxon>
    </lineage>
</organism>
<reference evidence="2 3" key="1">
    <citation type="submission" date="2018-10" db="EMBL/GenBank/DDBJ databases">
        <title>Pan-genome distribution and transcriptional activeness of fungal secondary metabolism genes in Aspergillus section Fumigati.</title>
        <authorList>
            <person name="Takahashi H."/>
            <person name="Umemura M."/>
            <person name="Ninomiya A."/>
            <person name="Kusuya Y."/>
            <person name="Urayama S."/>
            <person name="Shimizu M."/>
            <person name="Watanabe A."/>
            <person name="Kamei K."/>
            <person name="Yaguchi T."/>
            <person name="Hagiwara D."/>
        </authorList>
    </citation>
    <scope>NUCLEOTIDE SEQUENCE [LARGE SCALE GENOMIC DNA]</scope>
    <source>
        <strain evidence="2 3">IFM 55266</strain>
    </source>
</reference>
<dbReference type="GeneID" id="67003442"/>
<accession>A0A9P3ESA7</accession>
<evidence type="ECO:0000313" key="2">
    <source>
        <dbReference type="EMBL" id="GIJ85959.1"/>
    </source>
</evidence>
<gene>
    <name evidence="2" type="ORF">Asppvi_004830</name>
</gene>
<dbReference type="OrthoDB" id="5125733at2759"/>
<keyword evidence="3" id="KW-1185">Reference proteome</keyword>
<feature type="compositionally biased region" description="Low complexity" evidence="1">
    <location>
        <begin position="310"/>
        <end position="320"/>
    </location>
</feature>
<dbReference type="RefSeq" id="XP_043156706.1">
    <property type="nucleotide sequence ID" value="XM_043300771.1"/>
</dbReference>
<evidence type="ECO:0000313" key="3">
    <source>
        <dbReference type="Proteomes" id="UP001043456"/>
    </source>
</evidence>
<dbReference type="PANTHER" id="PTHR33112">
    <property type="entry name" value="DOMAIN PROTEIN, PUTATIVE-RELATED"/>
    <property type="match status" value="1"/>
</dbReference>
<sequence>MFFSHGQRPALRCSTHTVRSDSGRVTTYPKPLVNLRELEQVVERAKLQGEYRTEAAKAEEWVMIVKQFSQRSFTYQADKMPAIMGIVLEWETLFRQGTYWAGLWSTTITKDLIWKARRDYSPRSTCKSYVAPSWSWASRAHPIYYQALGEINTFEGERSFKVVLCEVIPIHKDLPNGAIKSAKLTVKCIAELVDLGDPESEDVSCTVSSGPPQRKASMLQSANDIGRPVSRALLPRLQDAIVNTHLLPRRPAIKNAPDDFAENERERDAEPAPVPVYEQYPSPETHQAAPVVPQNAHTQPQSPLPKDHPQQQQLAQLPAPGYYQAGPGTGHPSGYNTATPLHALQRGPTPVDCPVCGQREMTRVEAHSGKTTQ</sequence>
<protein>
    <submittedName>
        <fullName evidence="2">Uncharacterized protein</fullName>
    </submittedName>
</protein>
<dbReference type="EMBL" id="BHVY01000003">
    <property type="protein sequence ID" value="GIJ85959.1"/>
    <property type="molecule type" value="Genomic_DNA"/>
</dbReference>
<dbReference type="AlphaFoldDB" id="A0A9P3ESA7"/>
<dbReference type="PANTHER" id="PTHR33112:SF16">
    <property type="entry name" value="HETEROKARYON INCOMPATIBILITY DOMAIN-CONTAINING PROTEIN"/>
    <property type="match status" value="1"/>
</dbReference>
<comment type="caution">
    <text evidence="2">The sequence shown here is derived from an EMBL/GenBank/DDBJ whole genome shotgun (WGS) entry which is preliminary data.</text>
</comment>
<proteinExistence type="predicted"/>
<name>A0A9P3ESA7_9EURO</name>
<feature type="region of interest" description="Disordered" evidence="1">
    <location>
        <begin position="253"/>
        <end position="351"/>
    </location>
</feature>
<evidence type="ECO:0000256" key="1">
    <source>
        <dbReference type="SAM" id="MobiDB-lite"/>
    </source>
</evidence>
<dbReference type="Proteomes" id="UP001043456">
    <property type="component" value="Unassembled WGS sequence"/>
</dbReference>